<accession>A0ABW7NAV9</accession>
<dbReference type="Gene3D" id="3.30.70.1060">
    <property type="entry name" value="Dimeric alpha+beta barrel"/>
    <property type="match status" value="1"/>
</dbReference>
<evidence type="ECO:0000259" key="2">
    <source>
        <dbReference type="Pfam" id="PF03795"/>
    </source>
</evidence>
<comment type="caution">
    <text evidence="3">The sequence shown here is derived from an EMBL/GenBank/DDBJ whole genome shotgun (WGS) entry which is preliminary data.</text>
</comment>
<evidence type="ECO:0000256" key="1">
    <source>
        <dbReference type="ARBA" id="ARBA00007689"/>
    </source>
</evidence>
<dbReference type="EMBL" id="JBIPKE010000016">
    <property type="protein sequence ID" value="MFH6983889.1"/>
    <property type="molecule type" value="Genomic_DNA"/>
</dbReference>
<dbReference type="InterPro" id="IPR011008">
    <property type="entry name" value="Dimeric_a/b-barrel"/>
</dbReference>
<dbReference type="Pfam" id="PF03795">
    <property type="entry name" value="YCII"/>
    <property type="match status" value="1"/>
</dbReference>
<dbReference type="Proteomes" id="UP001610063">
    <property type="component" value="Unassembled WGS sequence"/>
</dbReference>
<feature type="domain" description="YCII-related" evidence="2">
    <location>
        <begin position="16"/>
        <end position="98"/>
    </location>
</feature>
<proteinExistence type="inferred from homology"/>
<organism evidence="3 4">
    <name type="scientific">Marinoscillum luteum</name>
    <dbReference type="NCBI Taxonomy" id="861051"/>
    <lineage>
        <taxon>Bacteria</taxon>
        <taxon>Pseudomonadati</taxon>
        <taxon>Bacteroidota</taxon>
        <taxon>Cytophagia</taxon>
        <taxon>Cytophagales</taxon>
        <taxon>Reichenbachiellaceae</taxon>
        <taxon>Marinoscillum</taxon>
    </lineage>
</organism>
<name>A0ABW7NAV9_9BACT</name>
<evidence type="ECO:0000313" key="3">
    <source>
        <dbReference type="EMBL" id="MFH6983889.1"/>
    </source>
</evidence>
<dbReference type="InterPro" id="IPR005545">
    <property type="entry name" value="YCII"/>
</dbReference>
<evidence type="ECO:0000313" key="4">
    <source>
        <dbReference type="Proteomes" id="UP001610063"/>
    </source>
</evidence>
<keyword evidence="4" id="KW-1185">Reference proteome</keyword>
<gene>
    <name evidence="3" type="ORF">ACHKAR_10575</name>
</gene>
<protein>
    <submittedName>
        <fullName evidence="3">YciI family protein</fullName>
    </submittedName>
</protein>
<dbReference type="SUPFAM" id="SSF54909">
    <property type="entry name" value="Dimeric alpha+beta barrel"/>
    <property type="match status" value="1"/>
</dbReference>
<reference evidence="3 4" key="1">
    <citation type="journal article" date="2013" name="Int. J. Syst. Evol. Microbiol.">
        <title>Marinoscillum luteum sp. nov., isolated from marine sediment.</title>
        <authorList>
            <person name="Cha I.T."/>
            <person name="Park S.J."/>
            <person name="Kim S.J."/>
            <person name="Kim J.G."/>
            <person name="Jung M.Y."/>
            <person name="Shin K.S."/>
            <person name="Kwon K.K."/>
            <person name="Yang S.H."/>
            <person name="Seo Y.S."/>
            <person name="Rhee S.K."/>
        </authorList>
    </citation>
    <scope>NUCLEOTIDE SEQUENCE [LARGE SCALE GENOMIC DNA]</scope>
    <source>
        <strain evidence="3 4">KCTC 23939</strain>
    </source>
</reference>
<dbReference type="RefSeq" id="WP_395417403.1">
    <property type="nucleotide sequence ID" value="NZ_JBIPKE010000016.1"/>
</dbReference>
<comment type="similarity">
    <text evidence="1">Belongs to the YciI family.</text>
</comment>
<sequence length="108" mass="11583">MKKFLVIYHASAEAMAAMSQATPEQRAEAMKPWMAWKEALGDKMLDLGAPLSGGVKIKPNGSTEASKKEVTGYSMIQAKDLAAAQLLLAGHPHLQSGCDIELHEAMAM</sequence>